<sequence>MAINLLLNFLLFLLTAKTGFSAEISKFVQTGASVQLDLQTQPLTFDDITWKNDKTEYVFKYFISKNNRSFPKYQDRIEFNESSFSLTLKNMQKTDGGLYTVTITGASSKDIAVVYRVSVIDEVEAPVLTVNSNCSCSELCCFTCSGHNINISSIYNSGCSKEEVTSADDHILRLNCNTTFIMCNYSNPVSWKTNIKVVHELCPVKLDTFCMRSD</sequence>
<dbReference type="RefSeq" id="XP_073787036.1">
    <property type="nucleotide sequence ID" value="XM_073930935.1"/>
</dbReference>
<proteinExistence type="predicted"/>
<evidence type="ECO:0000313" key="1">
    <source>
        <dbReference type="Proteomes" id="UP000000437"/>
    </source>
</evidence>
<accession>A0AC58HYH2</accession>
<keyword evidence="1" id="KW-1185">Reference proteome</keyword>
<reference evidence="2" key="1">
    <citation type="submission" date="2025-08" db="UniProtKB">
        <authorList>
            <consortium name="RefSeq"/>
        </authorList>
    </citation>
    <scope>IDENTIFICATION</scope>
    <source>
        <strain evidence="2">Tuebingen</strain>
        <tissue evidence="2">Fibroblasts and whole tissue</tissue>
    </source>
</reference>
<gene>
    <name evidence="2" type="primary">LOC141378924</name>
</gene>
<dbReference type="Proteomes" id="UP000000437">
    <property type="component" value="Chromosome 2"/>
</dbReference>
<evidence type="ECO:0000313" key="2">
    <source>
        <dbReference type="RefSeq" id="XP_073787036.1"/>
    </source>
</evidence>
<name>A0AC58HYH2_DANRE</name>
<protein>
    <submittedName>
        <fullName evidence="2">Natural killer cell receptor 2B4-like</fullName>
    </submittedName>
</protein>
<organism evidence="1 2">
    <name type="scientific">Danio rerio</name>
    <name type="common">Zebrafish</name>
    <name type="synonym">Brachydanio rerio</name>
    <dbReference type="NCBI Taxonomy" id="7955"/>
    <lineage>
        <taxon>Eukaryota</taxon>
        <taxon>Metazoa</taxon>
        <taxon>Chordata</taxon>
        <taxon>Craniata</taxon>
        <taxon>Vertebrata</taxon>
        <taxon>Euteleostomi</taxon>
        <taxon>Actinopterygii</taxon>
        <taxon>Neopterygii</taxon>
        <taxon>Teleostei</taxon>
        <taxon>Ostariophysi</taxon>
        <taxon>Cypriniformes</taxon>
        <taxon>Danionidae</taxon>
        <taxon>Danioninae</taxon>
        <taxon>Danio</taxon>
    </lineage>
</organism>